<evidence type="ECO:0000256" key="1">
    <source>
        <dbReference type="SAM" id="MobiDB-lite"/>
    </source>
</evidence>
<reference evidence="2" key="1">
    <citation type="submission" date="2019-02" db="EMBL/GenBank/DDBJ databases">
        <authorList>
            <person name="Gruber-Vodicka R. H."/>
            <person name="Seah K. B. B."/>
        </authorList>
    </citation>
    <scope>NUCLEOTIDE SEQUENCE</scope>
    <source>
        <strain evidence="3">BECK_BZ163</strain>
        <strain evidence="2">BECK_BZ165</strain>
    </source>
</reference>
<accession>A0A450S5G4</accession>
<dbReference type="EMBL" id="CAADFA010000041">
    <property type="protein sequence ID" value="VFJ47115.1"/>
    <property type="molecule type" value="Genomic_DNA"/>
</dbReference>
<dbReference type="AlphaFoldDB" id="A0A450S5G4"/>
<evidence type="ECO:0000313" key="2">
    <source>
        <dbReference type="EMBL" id="VFJ47115.1"/>
    </source>
</evidence>
<organism evidence="2">
    <name type="scientific">Candidatus Kentrum sp. FM</name>
    <dbReference type="NCBI Taxonomy" id="2126340"/>
    <lineage>
        <taxon>Bacteria</taxon>
        <taxon>Pseudomonadati</taxon>
        <taxon>Pseudomonadota</taxon>
        <taxon>Gammaproteobacteria</taxon>
        <taxon>Candidatus Kentrum</taxon>
    </lineage>
</organism>
<dbReference type="EMBL" id="CAADEZ010000064">
    <property type="protein sequence ID" value="VFJ48899.1"/>
    <property type="molecule type" value="Genomic_DNA"/>
</dbReference>
<evidence type="ECO:0000313" key="3">
    <source>
        <dbReference type="EMBL" id="VFJ48899.1"/>
    </source>
</evidence>
<name>A0A450S5G4_9GAMM</name>
<gene>
    <name evidence="3" type="ORF">BECKFM1743A_GA0114220_100646</name>
    <name evidence="2" type="ORF">BECKFM1743C_GA0114222_1004112</name>
</gene>
<feature type="region of interest" description="Disordered" evidence="1">
    <location>
        <begin position="1"/>
        <end position="25"/>
    </location>
</feature>
<protein>
    <submittedName>
        <fullName evidence="2">Uncharacterized protein</fullName>
    </submittedName>
</protein>
<proteinExistence type="predicted"/>
<sequence length="69" mass="7334">MTLAESLIQDGCADGPATGAGFDSGPGPDCRIIIRRIGGGREAMGHNLRHPTRDNLPELRSILFGFEAQ</sequence>